<organism evidence="1 2">
    <name type="scientific">Fusarium solani subsp. cucurbitae</name>
    <name type="common">Neocosmosporum cucurbitae</name>
    <dbReference type="NCBI Taxonomy" id="2747967"/>
    <lineage>
        <taxon>Eukaryota</taxon>
        <taxon>Fungi</taxon>
        <taxon>Dikarya</taxon>
        <taxon>Ascomycota</taxon>
        <taxon>Pezizomycotina</taxon>
        <taxon>Sordariomycetes</taxon>
        <taxon>Hypocreomycetidae</taxon>
        <taxon>Hypocreales</taxon>
        <taxon>Nectriaceae</taxon>
        <taxon>Fusarium</taxon>
        <taxon>Fusarium solani species complex</taxon>
    </lineage>
</organism>
<evidence type="ECO:0000313" key="1">
    <source>
        <dbReference type="EMBL" id="UPK96520.1"/>
    </source>
</evidence>
<dbReference type="Proteomes" id="UP000830768">
    <property type="component" value="Chromosome 6"/>
</dbReference>
<dbReference type="EMBL" id="CP090035">
    <property type="protein sequence ID" value="UPK96520.1"/>
    <property type="molecule type" value="Genomic_DNA"/>
</dbReference>
<sequence>MHYTHDPEIRAQNKGPVMIAVVVVLLCLSTTMVGLRLLCRSLIKGFGLDDLAAVLTLTGIIGSGSAMIAMTNYGLGRHDWTLTPATLILYARCFWVSVLFYMMALFWAKMTFLLHYYRLMSVSNMRNVYLGAIIIVALWGLSQTIMAFTQCIPLKAVWDPRVEGWCRPHQTTLWYINGVINIVSDFAILILPLPVIWKLQLPLSQKILLSGIFGLGLFTISVSILRMQWLKPSPDMTWWNVTAASWSLAELTSAITCACLPTFKPLVMRIKPLFSTGSKGDSTVQLQESSERDTESNMTVIGSQDRFTHDHKKPSRVYMYGTETRITATQDSRRSRQSF</sequence>
<accession>A0ACD3Z5Z2</accession>
<keyword evidence="2" id="KW-1185">Reference proteome</keyword>
<reference evidence="1" key="1">
    <citation type="submission" date="2021-11" db="EMBL/GenBank/DDBJ databases">
        <title>Fusarium solani-melongenae Genome sequencing and assembly.</title>
        <authorList>
            <person name="Xie S."/>
            <person name="Huang L."/>
            <person name="Zhang X."/>
        </authorList>
    </citation>
    <scope>NUCLEOTIDE SEQUENCE</scope>
    <source>
        <strain evidence="1">CRI 24-3</strain>
    </source>
</reference>
<proteinExistence type="predicted"/>
<gene>
    <name evidence="1" type="ORF">LCI18_007455</name>
</gene>
<protein>
    <submittedName>
        <fullName evidence="1">Uncharacterized protein</fullName>
    </submittedName>
</protein>
<evidence type="ECO:0000313" key="2">
    <source>
        <dbReference type="Proteomes" id="UP000830768"/>
    </source>
</evidence>
<name>A0ACD3Z5Z2_FUSSC</name>